<dbReference type="PANTHER" id="PTHR43031:SF1">
    <property type="entry name" value="PYRIDINE NUCLEOTIDE-DISULPHIDE OXIDOREDUCTASE"/>
    <property type="match status" value="1"/>
</dbReference>
<protein>
    <submittedName>
        <fullName evidence="4">Rhodanese-like domain-containing protein</fullName>
    </submittedName>
</protein>
<feature type="domain" description="Rhodanese" evidence="3">
    <location>
        <begin position="51"/>
        <end position="138"/>
    </location>
</feature>
<comment type="caution">
    <text evidence="4">The sequence shown here is derived from an EMBL/GenBank/DDBJ whole genome shotgun (WGS) entry which is preliminary data.</text>
</comment>
<dbReference type="PROSITE" id="PS50206">
    <property type="entry name" value="RHODANESE_3"/>
    <property type="match status" value="1"/>
</dbReference>
<evidence type="ECO:0000256" key="2">
    <source>
        <dbReference type="SAM" id="SignalP"/>
    </source>
</evidence>
<evidence type="ECO:0000313" key="5">
    <source>
        <dbReference type="Proteomes" id="UP001201463"/>
    </source>
</evidence>
<dbReference type="SUPFAM" id="SSF52821">
    <property type="entry name" value="Rhodanese/Cell cycle control phosphatase"/>
    <property type="match status" value="1"/>
</dbReference>
<evidence type="ECO:0000259" key="3">
    <source>
        <dbReference type="PROSITE" id="PS50206"/>
    </source>
</evidence>
<keyword evidence="2" id="KW-0732">Signal</keyword>
<dbReference type="InterPro" id="IPR036873">
    <property type="entry name" value="Rhodanese-like_dom_sf"/>
</dbReference>
<dbReference type="InterPro" id="IPR050229">
    <property type="entry name" value="GlpE_sulfurtransferase"/>
</dbReference>
<name>A0ABS8XIS6_9BURK</name>
<reference evidence="4 5" key="1">
    <citation type="submission" date="2021-12" db="EMBL/GenBank/DDBJ databases">
        <title>Genome seq of p7.</title>
        <authorList>
            <person name="Seo T."/>
        </authorList>
    </citation>
    <scope>NUCLEOTIDE SEQUENCE [LARGE SCALE GENOMIC DNA]</scope>
    <source>
        <strain evidence="4 5">P7</strain>
    </source>
</reference>
<gene>
    <name evidence="4" type="ORF">LXT12_20635</name>
</gene>
<feature type="region of interest" description="Disordered" evidence="1">
    <location>
        <begin position="131"/>
        <end position="161"/>
    </location>
</feature>
<accession>A0ABS8XIS6</accession>
<dbReference type="InterPro" id="IPR001763">
    <property type="entry name" value="Rhodanese-like_dom"/>
</dbReference>
<evidence type="ECO:0000256" key="1">
    <source>
        <dbReference type="SAM" id="MobiDB-lite"/>
    </source>
</evidence>
<sequence>MKHLPALAFATLLGLNTLALAQTSAAPAAAAEWKYKTQRLKAAEVDALLAQPEKLLVLDLRRPDELIKYGSFPVYLNIQNNQLDKQLAYLPKDRVILTVSNHAQRAGRAGDLLTEKGFKVVGATGSEDYEQEGGKAVAHIQPPAPRAQSASEGTNVAARQP</sequence>
<dbReference type="Proteomes" id="UP001201463">
    <property type="component" value="Unassembled WGS sequence"/>
</dbReference>
<feature type="chain" id="PRO_5047253181" evidence="2">
    <location>
        <begin position="22"/>
        <end position="161"/>
    </location>
</feature>
<organism evidence="4 5">
    <name type="scientific">Pelomonas caseinilytica</name>
    <dbReference type="NCBI Taxonomy" id="2906763"/>
    <lineage>
        <taxon>Bacteria</taxon>
        <taxon>Pseudomonadati</taxon>
        <taxon>Pseudomonadota</taxon>
        <taxon>Betaproteobacteria</taxon>
        <taxon>Burkholderiales</taxon>
        <taxon>Sphaerotilaceae</taxon>
        <taxon>Roseateles</taxon>
    </lineage>
</organism>
<feature type="signal peptide" evidence="2">
    <location>
        <begin position="1"/>
        <end position="21"/>
    </location>
</feature>
<keyword evidence="5" id="KW-1185">Reference proteome</keyword>
<dbReference type="RefSeq" id="WP_233394185.1">
    <property type="nucleotide sequence ID" value="NZ_JAJTWT010000010.1"/>
</dbReference>
<dbReference type="Gene3D" id="3.40.250.10">
    <property type="entry name" value="Rhodanese-like domain"/>
    <property type="match status" value="1"/>
</dbReference>
<dbReference type="EMBL" id="JAJTWT010000010">
    <property type="protein sequence ID" value="MCE4539663.1"/>
    <property type="molecule type" value="Genomic_DNA"/>
</dbReference>
<proteinExistence type="predicted"/>
<evidence type="ECO:0000313" key="4">
    <source>
        <dbReference type="EMBL" id="MCE4539663.1"/>
    </source>
</evidence>
<dbReference type="PANTHER" id="PTHR43031">
    <property type="entry name" value="FAD-DEPENDENT OXIDOREDUCTASE"/>
    <property type="match status" value="1"/>
</dbReference>